<keyword evidence="3" id="KW-1185">Reference proteome</keyword>
<dbReference type="Proteomes" id="UP000324222">
    <property type="component" value="Unassembled WGS sequence"/>
</dbReference>
<dbReference type="AlphaFoldDB" id="A0A5B7EMS7"/>
<sequence length="253" mass="27559">MGIEFEAGGVSQPIAHDLASSRLEGPRPLPASYRRSETEPRPGNRRRGEVEAPMLGLGVSEALSSVHLASALDGPRIMHFGKTHQRQRLPVPGAPETLAPQQHDPRFMVTVTLRSGYLQQACRAPSGFLKETWSSLLVLSRGLLLAQRLPARQVPEVVLQRTPAPASPPLCGSRGVAAIPMVRRCGVPLSSGDGADKGKCLPQGCRIIYRGQGSAISRFIRRYGKGIIGGGFPWRPRWVCREFLRHAIAKEQN</sequence>
<feature type="region of interest" description="Disordered" evidence="1">
    <location>
        <begin position="1"/>
        <end position="49"/>
    </location>
</feature>
<organism evidence="2 3">
    <name type="scientific">Portunus trituberculatus</name>
    <name type="common">Swimming crab</name>
    <name type="synonym">Neptunus trituberculatus</name>
    <dbReference type="NCBI Taxonomy" id="210409"/>
    <lineage>
        <taxon>Eukaryota</taxon>
        <taxon>Metazoa</taxon>
        <taxon>Ecdysozoa</taxon>
        <taxon>Arthropoda</taxon>
        <taxon>Crustacea</taxon>
        <taxon>Multicrustacea</taxon>
        <taxon>Malacostraca</taxon>
        <taxon>Eumalacostraca</taxon>
        <taxon>Eucarida</taxon>
        <taxon>Decapoda</taxon>
        <taxon>Pleocyemata</taxon>
        <taxon>Brachyura</taxon>
        <taxon>Eubrachyura</taxon>
        <taxon>Portunoidea</taxon>
        <taxon>Portunidae</taxon>
        <taxon>Portuninae</taxon>
        <taxon>Portunus</taxon>
    </lineage>
</organism>
<name>A0A5B7EMS7_PORTR</name>
<evidence type="ECO:0000313" key="3">
    <source>
        <dbReference type="Proteomes" id="UP000324222"/>
    </source>
</evidence>
<feature type="compositionally biased region" description="Basic and acidic residues" evidence="1">
    <location>
        <begin position="34"/>
        <end position="49"/>
    </location>
</feature>
<gene>
    <name evidence="2" type="ORF">E2C01_028015</name>
</gene>
<proteinExistence type="predicted"/>
<evidence type="ECO:0000313" key="2">
    <source>
        <dbReference type="EMBL" id="MPC34618.1"/>
    </source>
</evidence>
<protein>
    <submittedName>
        <fullName evidence="2">Uncharacterized protein</fullName>
    </submittedName>
</protein>
<reference evidence="2 3" key="1">
    <citation type="submission" date="2019-05" db="EMBL/GenBank/DDBJ databases">
        <title>Another draft genome of Portunus trituberculatus and its Hox gene families provides insights of decapod evolution.</title>
        <authorList>
            <person name="Jeong J.-H."/>
            <person name="Song I."/>
            <person name="Kim S."/>
            <person name="Choi T."/>
            <person name="Kim D."/>
            <person name="Ryu S."/>
            <person name="Kim W."/>
        </authorList>
    </citation>
    <scope>NUCLEOTIDE SEQUENCE [LARGE SCALE GENOMIC DNA]</scope>
    <source>
        <tissue evidence="2">Muscle</tissue>
    </source>
</reference>
<comment type="caution">
    <text evidence="2">The sequence shown here is derived from an EMBL/GenBank/DDBJ whole genome shotgun (WGS) entry which is preliminary data.</text>
</comment>
<dbReference type="EMBL" id="VSRR010003092">
    <property type="protein sequence ID" value="MPC34618.1"/>
    <property type="molecule type" value="Genomic_DNA"/>
</dbReference>
<evidence type="ECO:0000256" key="1">
    <source>
        <dbReference type="SAM" id="MobiDB-lite"/>
    </source>
</evidence>
<accession>A0A5B7EMS7</accession>